<evidence type="ECO:0000313" key="1">
    <source>
        <dbReference type="EMBL" id="OGG06284.1"/>
    </source>
</evidence>
<protein>
    <submittedName>
        <fullName evidence="1">Uncharacterized protein</fullName>
    </submittedName>
</protein>
<gene>
    <name evidence="1" type="ORF">A2777_05210</name>
</gene>
<organism evidence="1 2">
    <name type="scientific">Candidatus Gottesmanbacteria bacterium RIFCSPHIGHO2_01_FULL_40_15</name>
    <dbReference type="NCBI Taxonomy" id="1798376"/>
    <lineage>
        <taxon>Bacteria</taxon>
        <taxon>Candidatus Gottesmaniibacteriota</taxon>
    </lineage>
</organism>
<comment type="caution">
    <text evidence="1">The sequence shown here is derived from an EMBL/GenBank/DDBJ whole genome shotgun (WGS) entry which is preliminary data.</text>
</comment>
<sequence length="232" mass="27006">MTMEHFVRRPGAVLKNFESVPLPGMDGLQQFSNSIYQQLDLENNLSDFPVETRNRIAFVMARQITRISQILGLSIPEEKLIRIATADQQKMVPLIGIGYLINYDEDQQRLIKRRQIIVNPGYLSKIASGWQNPLKRMINEAALETDLAHDLYHIRESTLFPNRKKTAVINFNIYMEREQFLKKWANSRDEKAAEIFACMTSKYRPKNTLLEKIVYSLNGIKTGYNLFLMKIY</sequence>
<dbReference type="AlphaFoldDB" id="A0A1F5Z1S8"/>
<reference evidence="1 2" key="1">
    <citation type="journal article" date="2016" name="Nat. Commun.">
        <title>Thousands of microbial genomes shed light on interconnected biogeochemical processes in an aquifer system.</title>
        <authorList>
            <person name="Anantharaman K."/>
            <person name="Brown C.T."/>
            <person name="Hug L.A."/>
            <person name="Sharon I."/>
            <person name="Castelle C.J."/>
            <person name="Probst A.J."/>
            <person name="Thomas B.C."/>
            <person name="Singh A."/>
            <person name="Wilkins M.J."/>
            <person name="Karaoz U."/>
            <person name="Brodie E.L."/>
            <person name="Williams K.H."/>
            <person name="Hubbard S.S."/>
            <person name="Banfield J.F."/>
        </authorList>
    </citation>
    <scope>NUCLEOTIDE SEQUENCE [LARGE SCALE GENOMIC DNA]</scope>
</reference>
<name>A0A1F5Z1S8_9BACT</name>
<dbReference type="EMBL" id="MFJF01000017">
    <property type="protein sequence ID" value="OGG06284.1"/>
    <property type="molecule type" value="Genomic_DNA"/>
</dbReference>
<evidence type="ECO:0000313" key="2">
    <source>
        <dbReference type="Proteomes" id="UP000177354"/>
    </source>
</evidence>
<accession>A0A1F5Z1S8</accession>
<proteinExistence type="predicted"/>
<dbReference type="Proteomes" id="UP000177354">
    <property type="component" value="Unassembled WGS sequence"/>
</dbReference>